<dbReference type="SUPFAM" id="SSF55681">
    <property type="entry name" value="Class II aaRS and biotin synthetases"/>
    <property type="match status" value="1"/>
</dbReference>
<keyword evidence="2" id="KW-0808">Transferase</keyword>
<dbReference type="Gene3D" id="3.30.930.10">
    <property type="entry name" value="Bira Bifunctional Protein, Domain 2"/>
    <property type="match status" value="2"/>
</dbReference>
<dbReference type="Pfam" id="PF13393">
    <property type="entry name" value="tRNA-synt_His"/>
    <property type="match status" value="1"/>
</dbReference>
<dbReference type="InterPro" id="IPR045864">
    <property type="entry name" value="aa-tRNA-synth_II/BPL/LPL"/>
</dbReference>
<dbReference type="InterPro" id="IPR041715">
    <property type="entry name" value="HisRS-like_core"/>
</dbReference>
<name>A0ABZ2KNK9_9BACT</name>
<dbReference type="PANTHER" id="PTHR43707:SF1">
    <property type="entry name" value="HISTIDINE--TRNA LIGASE, MITOCHONDRIAL-RELATED"/>
    <property type="match status" value="1"/>
</dbReference>
<evidence type="ECO:0000313" key="2">
    <source>
        <dbReference type="EMBL" id="WXB00233.1"/>
    </source>
</evidence>
<dbReference type="PANTHER" id="PTHR43707">
    <property type="entry name" value="HISTIDYL-TRNA SYNTHETASE"/>
    <property type="match status" value="1"/>
</dbReference>
<dbReference type="EMBL" id="CP089982">
    <property type="protein sequence ID" value="WXB00233.1"/>
    <property type="molecule type" value="Genomic_DNA"/>
</dbReference>
<dbReference type="GO" id="GO:0016757">
    <property type="term" value="F:glycosyltransferase activity"/>
    <property type="evidence" value="ECO:0007669"/>
    <property type="project" value="UniProtKB-KW"/>
</dbReference>
<evidence type="ECO:0000259" key="1">
    <source>
        <dbReference type="Pfam" id="PF13393"/>
    </source>
</evidence>
<keyword evidence="2" id="KW-0328">Glycosyltransferase</keyword>
<feature type="domain" description="Class II Histidinyl-tRNA synthetase (HisRS)-like catalytic core" evidence="1">
    <location>
        <begin position="7"/>
        <end position="103"/>
    </location>
</feature>
<sequence>MDKGGAEIVEQMYAFGDKKGRPICLVPEITGMVQEMWRRDWCKRTRGARRLFYVARCYRYERPQRGRYREFTQIGIELLNGIAPGDRREVEELLCRVLDATNVNYTLEREVKRGLGYYVEGGFEARCPELGAQQQIAGGGRYAEGIGWAIGLERLLLALEAS</sequence>
<keyword evidence="3" id="KW-1185">Reference proteome</keyword>
<evidence type="ECO:0000313" key="3">
    <source>
        <dbReference type="Proteomes" id="UP001379533"/>
    </source>
</evidence>
<protein>
    <submittedName>
        <fullName evidence="2">ATP phosphoribosyltransferase regulatory subunit</fullName>
    </submittedName>
</protein>
<dbReference type="InterPro" id="IPR004516">
    <property type="entry name" value="HisRS/HisZ"/>
</dbReference>
<dbReference type="Proteomes" id="UP001379533">
    <property type="component" value="Chromosome"/>
</dbReference>
<gene>
    <name evidence="2" type="ORF">LZC95_28045</name>
</gene>
<organism evidence="2 3">
    <name type="scientific">Pendulispora brunnea</name>
    <dbReference type="NCBI Taxonomy" id="2905690"/>
    <lineage>
        <taxon>Bacteria</taxon>
        <taxon>Pseudomonadati</taxon>
        <taxon>Myxococcota</taxon>
        <taxon>Myxococcia</taxon>
        <taxon>Myxococcales</taxon>
        <taxon>Sorangiineae</taxon>
        <taxon>Pendulisporaceae</taxon>
        <taxon>Pendulispora</taxon>
    </lineage>
</organism>
<proteinExistence type="predicted"/>
<accession>A0ABZ2KNK9</accession>
<reference evidence="2 3" key="1">
    <citation type="submission" date="2021-12" db="EMBL/GenBank/DDBJ databases">
        <title>Discovery of the Pendulisporaceae a myxobacterial family with distinct sporulation behavior and unique specialized metabolism.</title>
        <authorList>
            <person name="Garcia R."/>
            <person name="Popoff A."/>
            <person name="Bader C.D."/>
            <person name="Loehr J."/>
            <person name="Walesch S."/>
            <person name="Walt C."/>
            <person name="Boldt J."/>
            <person name="Bunk B."/>
            <person name="Haeckl F.J.F.P.J."/>
            <person name="Gunesch A.P."/>
            <person name="Birkelbach J."/>
            <person name="Nuebel U."/>
            <person name="Pietschmann T."/>
            <person name="Bach T."/>
            <person name="Mueller R."/>
        </authorList>
    </citation>
    <scope>NUCLEOTIDE SEQUENCE [LARGE SCALE GENOMIC DNA]</scope>
    <source>
        <strain evidence="2 3">MSr12523</strain>
    </source>
</reference>